<dbReference type="InterPro" id="IPR036397">
    <property type="entry name" value="RNaseH_sf"/>
</dbReference>
<organism evidence="3">
    <name type="scientific">Tanacetum cinerariifolium</name>
    <name type="common">Dalmatian daisy</name>
    <name type="synonym">Chrysanthemum cinerariifolium</name>
    <dbReference type="NCBI Taxonomy" id="118510"/>
    <lineage>
        <taxon>Eukaryota</taxon>
        <taxon>Viridiplantae</taxon>
        <taxon>Streptophyta</taxon>
        <taxon>Embryophyta</taxon>
        <taxon>Tracheophyta</taxon>
        <taxon>Spermatophyta</taxon>
        <taxon>Magnoliopsida</taxon>
        <taxon>eudicotyledons</taxon>
        <taxon>Gunneridae</taxon>
        <taxon>Pentapetalae</taxon>
        <taxon>asterids</taxon>
        <taxon>campanulids</taxon>
        <taxon>Asterales</taxon>
        <taxon>Asteraceae</taxon>
        <taxon>Asteroideae</taxon>
        <taxon>Anthemideae</taxon>
        <taxon>Anthemidinae</taxon>
        <taxon>Tanacetum</taxon>
    </lineage>
</organism>
<gene>
    <name evidence="3" type="ORF">Tci_389711</name>
</gene>
<evidence type="ECO:0000256" key="1">
    <source>
        <dbReference type="SAM" id="MobiDB-lite"/>
    </source>
</evidence>
<dbReference type="EMBL" id="BKCJ010157681">
    <property type="protein sequence ID" value="GEY17737.1"/>
    <property type="molecule type" value="Genomic_DNA"/>
</dbReference>
<evidence type="ECO:0000259" key="2">
    <source>
        <dbReference type="PROSITE" id="PS50994"/>
    </source>
</evidence>
<dbReference type="PROSITE" id="PS50994">
    <property type="entry name" value="INTEGRASE"/>
    <property type="match status" value="1"/>
</dbReference>
<dbReference type="SUPFAM" id="SSF53098">
    <property type="entry name" value="Ribonuclease H-like"/>
    <property type="match status" value="1"/>
</dbReference>
<reference evidence="3" key="1">
    <citation type="journal article" date="2019" name="Sci. Rep.">
        <title>Draft genome of Tanacetum cinerariifolium, the natural source of mosquito coil.</title>
        <authorList>
            <person name="Yamashiro T."/>
            <person name="Shiraishi A."/>
            <person name="Satake H."/>
            <person name="Nakayama K."/>
        </authorList>
    </citation>
    <scope>NUCLEOTIDE SEQUENCE</scope>
</reference>
<dbReference type="Pfam" id="PF00665">
    <property type="entry name" value="rve"/>
    <property type="match status" value="1"/>
</dbReference>
<protein>
    <submittedName>
        <fullName evidence="3">Retrovirus-related Pol polyprotein from transposon TNT 1-94</fullName>
    </submittedName>
</protein>
<dbReference type="GO" id="GO:0003676">
    <property type="term" value="F:nucleic acid binding"/>
    <property type="evidence" value="ECO:0007669"/>
    <property type="project" value="InterPro"/>
</dbReference>
<dbReference type="InterPro" id="IPR012337">
    <property type="entry name" value="RNaseH-like_sf"/>
</dbReference>
<name>A0A699HJ20_TANCI</name>
<dbReference type="PANTHER" id="PTHR42648:SF21">
    <property type="entry name" value="CYSTEINE-RICH RLK (RECEPTOR-LIKE PROTEIN KINASE) 8"/>
    <property type="match status" value="1"/>
</dbReference>
<dbReference type="GO" id="GO:0015074">
    <property type="term" value="P:DNA integration"/>
    <property type="evidence" value="ECO:0007669"/>
    <property type="project" value="InterPro"/>
</dbReference>
<feature type="region of interest" description="Disordered" evidence="1">
    <location>
        <begin position="146"/>
        <end position="166"/>
    </location>
</feature>
<dbReference type="Gene3D" id="3.30.420.10">
    <property type="entry name" value="Ribonuclease H-like superfamily/Ribonuclease H"/>
    <property type="match status" value="1"/>
</dbReference>
<feature type="compositionally biased region" description="Polar residues" evidence="1">
    <location>
        <begin position="153"/>
        <end position="162"/>
    </location>
</feature>
<evidence type="ECO:0000313" key="3">
    <source>
        <dbReference type="EMBL" id="GEY17737.1"/>
    </source>
</evidence>
<dbReference type="InterPro" id="IPR025724">
    <property type="entry name" value="GAG-pre-integrase_dom"/>
</dbReference>
<accession>A0A699HJ20</accession>
<dbReference type="AlphaFoldDB" id="A0A699HJ20"/>
<sequence>MARQCLKPKRKRDATWFMEIVLLVKAQGNGKVLNEEELEFLADPDIIKAVQDTNSSAQQDALILFVSEQLSNQVTNYNKVNKDNLISNKTLSAELERYKERVKLLEESQNVDLGESVCHNSIKNDLRKGKGKDIVVNVSQMSNATTIAPGMSKPSTSASGSKPSGVDLLSGSQGTNLYSLSIGDMMTSSLICLFSKARKTKSWLWHRRVSHLNFVVINPLARHILVRGLPKHKFEKDHLCFACAMGKSKKQSHTPKSKDTNHEKLYLLHIDLYGPMHVSSVNRKKYILIIVDDYSRFTWVKFLASKDEALDFIIKFLKMIQVRLNATVRNIRTDNETEFVNQTPRDYYEQVVISHETSVARTPQQNGVVERQNRTLVKATYTIIIETIHVDFDELTVMASAQLSSGLGLQYMTPATPSSGLILNPPLSALFVPPSSHEWDLVFQPVFDELFSPVASVASPVPVKEAPAHVESIRSPSSTTIDQDAPSPIPHYCSLSFPHNATVQIKLTPQKPPHYTLAIP</sequence>
<feature type="domain" description="Integrase catalytic" evidence="2">
    <location>
        <begin position="251"/>
        <end position="425"/>
    </location>
</feature>
<dbReference type="InterPro" id="IPR001584">
    <property type="entry name" value="Integrase_cat-core"/>
</dbReference>
<proteinExistence type="predicted"/>
<dbReference type="InterPro" id="IPR039537">
    <property type="entry name" value="Retrotran_Ty1/copia-like"/>
</dbReference>
<dbReference type="Pfam" id="PF13976">
    <property type="entry name" value="gag_pre-integrs"/>
    <property type="match status" value="1"/>
</dbReference>
<dbReference type="PANTHER" id="PTHR42648">
    <property type="entry name" value="TRANSPOSASE, PUTATIVE-RELATED"/>
    <property type="match status" value="1"/>
</dbReference>
<comment type="caution">
    <text evidence="3">The sequence shown here is derived from an EMBL/GenBank/DDBJ whole genome shotgun (WGS) entry which is preliminary data.</text>
</comment>